<evidence type="ECO:0000256" key="1">
    <source>
        <dbReference type="SAM" id="MobiDB-lite"/>
    </source>
</evidence>
<feature type="region of interest" description="Disordered" evidence="1">
    <location>
        <begin position="1"/>
        <end position="48"/>
    </location>
</feature>
<accession>A0A812P438</accession>
<gene>
    <name evidence="2" type="ORF">SNEC2469_LOCUS9059</name>
</gene>
<feature type="non-terminal residue" evidence="2">
    <location>
        <position position="1"/>
    </location>
</feature>
<sequence length="344" mass="37592">MSTDSDGSPSVQSQVSQELEREGHSPSRLVTARADELSPSPSPRSKVDLTEADADLGAKHLAYDCSKSVAQAVGHPLKGPELVLRIWESTALSISKEMEGGKRIFCPGLGTFGFLRAEPSQVAFAPVAEFFCRHGLDVSSLAVEKELCPRVKHSVSAVARVLEIGKDIVQQALAAMTFRMGQEMSTTGSLAINFAPLGCFICNNRQLNFRPQSSEHYVAQSAFEATIPLRKHLSAFERKVRLAGRGGRTMVQARTESSWLSQPLVPLRPPSAQKRPQTDTKMFKSLPSQPVTFPDLLNDFSRTKENHIFALFSTEVRSDDPEGHQSKTQLLGACDAKGVQPTME</sequence>
<comment type="caution">
    <text evidence="2">The sequence shown here is derived from an EMBL/GenBank/DDBJ whole genome shotgun (WGS) entry which is preliminary data.</text>
</comment>
<feature type="compositionally biased region" description="Polar residues" evidence="1">
    <location>
        <begin position="1"/>
        <end position="17"/>
    </location>
</feature>
<evidence type="ECO:0000313" key="3">
    <source>
        <dbReference type="Proteomes" id="UP000601435"/>
    </source>
</evidence>
<dbReference type="EMBL" id="CAJNJA010014771">
    <property type="protein sequence ID" value="CAE7349484.1"/>
    <property type="molecule type" value="Genomic_DNA"/>
</dbReference>
<organism evidence="2 3">
    <name type="scientific">Symbiodinium necroappetens</name>
    <dbReference type="NCBI Taxonomy" id="1628268"/>
    <lineage>
        <taxon>Eukaryota</taxon>
        <taxon>Sar</taxon>
        <taxon>Alveolata</taxon>
        <taxon>Dinophyceae</taxon>
        <taxon>Suessiales</taxon>
        <taxon>Symbiodiniaceae</taxon>
        <taxon>Symbiodinium</taxon>
    </lineage>
</organism>
<protein>
    <recommendedName>
        <fullName evidence="4">CCDC81 HU domain-containing protein</fullName>
    </recommendedName>
</protein>
<keyword evidence="3" id="KW-1185">Reference proteome</keyword>
<evidence type="ECO:0008006" key="4">
    <source>
        <dbReference type="Google" id="ProtNLM"/>
    </source>
</evidence>
<proteinExistence type="predicted"/>
<dbReference type="Proteomes" id="UP000601435">
    <property type="component" value="Unassembled WGS sequence"/>
</dbReference>
<dbReference type="AlphaFoldDB" id="A0A812P438"/>
<evidence type="ECO:0000313" key="2">
    <source>
        <dbReference type="EMBL" id="CAE7349484.1"/>
    </source>
</evidence>
<name>A0A812P438_9DINO</name>
<reference evidence="2" key="1">
    <citation type="submission" date="2021-02" db="EMBL/GenBank/DDBJ databases">
        <authorList>
            <person name="Dougan E. K."/>
            <person name="Rhodes N."/>
            <person name="Thang M."/>
            <person name="Chan C."/>
        </authorList>
    </citation>
    <scope>NUCLEOTIDE SEQUENCE</scope>
</reference>